<evidence type="ECO:0000313" key="4">
    <source>
        <dbReference type="Proteomes" id="UP000265040"/>
    </source>
</evidence>
<dbReference type="Proteomes" id="UP000265040">
    <property type="component" value="Chromosome 13"/>
</dbReference>
<dbReference type="GO" id="GO:0003723">
    <property type="term" value="F:RNA binding"/>
    <property type="evidence" value="ECO:0007669"/>
    <property type="project" value="InterPro"/>
</dbReference>
<reference evidence="3" key="3">
    <citation type="submission" date="2025-09" db="UniProtKB">
        <authorList>
            <consortium name="Ensembl"/>
        </authorList>
    </citation>
    <scope>IDENTIFICATION</scope>
</reference>
<dbReference type="PANTHER" id="PTHR22639:SF3">
    <property type="entry name" value="ZINC FINGER CCHC DOMAIN-CONTAINING PROTEIN 3"/>
    <property type="match status" value="1"/>
</dbReference>
<dbReference type="AlphaFoldDB" id="A0A3Q1HD29"/>
<dbReference type="STRING" id="64144.ENSATEP00000005234"/>
<feature type="domain" description="Zinc finger CCHC" evidence="2">
    <location>
        <begin position="30"/>
        <end position="100"/>
    </location>
</feature>
<proteinExistence type="predicted"/>
<evidence type="ECO:0000256" key="1">
    <source>
        <dbReference type="SAM" id="SignalP"/>
    </source>
</evidence>
<evidence type="ECO:0000313" key="3">
    <source>
        <dbReference type="Ensembl" id="ENSATEP00000005234.2"/>
    </source>
</evidence>
<protein>
    <recommendedName>
        <fullName evidence="2">Zinc finger CCHC domain-containing protein</fullName>
    </recommendedName>
</protein>
<dbReference type="OrthoDB" id="10064617at2759"/>
<dbReference type="InterPro" id="IPR057811">
    <property type="entry name" value="RBD_ZCCHC3_2nd"/>
</dbReference>
<keyword evidence="1" id="KW-0732">Signal</keyword>
<dbReference type="InParanoid" id="A0A3Q1HD29"/>
<dbReference type="GO" id="GO:0008270">
    <property type="term" value="F:zinc ion binding"/>
    <property type="evidence" value="ECO:0007669"/>
    <property type="project" value="InterPro"/>
</dbReference>
<keyword evidence="4" id="KW-1185">Reference proteome</keyword>
<organism evidence="3 4">
    <name type="scientific">Anabas testudineus</name>
    <name type="common">Climbing perch</name>
    <name type="synonym">Anthias testudineus</name>
    <dbReference type="NCBI Taxonomy" id="64144"/>
    <lineage>
        <taxon>Eukaryota</taxon>
        <taxon>Metazoa</taxon>
        <taxon>Chordata</taxon>
        <taxon>Craniata</taxon>
        <taxon>Vertebrata</taxon>
        <taxon>Euteleostomi</taxon>
        <taxon>Actinopterygii</taxon>
        <taxon>Neopterygii</taxon>
        <taxon>Teleostei</taxon>
        <taxon>Neoteleostei</taxon>
        <taxon>Acanthomorphata</taxon>
        <taxon>Anabantaria</taxon>
        <taxon>Anabantiformes</taxon>
        <taxon>Anabantoidei</taxon>
        <taxon>Anabantidae</taxon>
        <taxon>Anabas</taxon>
    </lineage>
</organism>
<dbReference type="PANTHER" id="PTHR22639">
    <property type="entry name" value="GAG-RELATED PROTEIN"/>
    <property type="match status" value="1"/>
</dbReference>
<dbReference type="GO" id="GO:0003690">
    <property type="term" value="F:double-stranded DNA binding"/>
    <property type="evidence" value="ECO:0007669"/>
    <property type="project" value="InterPro"/>
</dbReference>
<dbReference type="Gene3D" id="4.10.60.10">
    <property type="entry name" value="Zinc finger, CCHC-type"/>
    <property type="match status" value="1"/>
</dbReference>
<feature type="chain" id="PRO_5031378913" description="Zinc finger CCHC domain-containing protein" evidence="1">
    <location>
        <begin position="18"/>
        <end position="160"/>
    </location>
</feature>
<evidence type="ECO:0000259" key="2">
    <source>
        <dbReference type="Pfam" id="PF23058"/>
    </source>
</evidence>
<dbReference type="InterPro" id="IPR036875">
    <property type="entry name" value="Znf_CCHC_sf"/>
</dbReference>
<reference evidence="3" key="2">
    <citation type="submission" date="2025-08" db="UniProtKB">
        <authorList>
            <consortium name="Ensembl"/>
        </authorList>
    </citation>
    <scope>IDENTIFICATION</scope>
</reference>
<reference evidence="3" key="1">
    <citation type="submission" date="2021-04" db="EMBL/GenBank/DDBJ databases">
        <authorList>
            <consortium name="Wellcome Sanger Institute Data Sharing"/>
        </authorList>
    </citation>
    <scope>NUCLEOTIDE SEQUENCE [LARGE SCALE GENOMIC DNA]</scope>
</reference>
<accession>A0A3Q1HD29</accession>
<dbReference type="SUPFAM" id="SSF57756">
    <property type="entry name" value="Retrovirus zinc finger-like domains"/>
    <property type="match status" value="1"/>
</dbReference>
<name>A0A3Q1HD29_ANATE</name>
<sequence>LHPWRFHFLCPLPFISVIPLAERDMKTVHVVIFSEKVRNQDVGTWLSRYCEVFNGTEVVDIDGIKTGTRRFQVRLRRRDGALEHLPSYIQLGAFRGTVFYPGQPKECRKCGNCNATDHSSLQCSIPLKCNLCSSTKHKFKDCPQAYANQVKLSTTPLFHE</sequence>
<dbReference type="Ensembl" id="ENSATET00000005324.2">
    <property type="protein sequence ID" value="ENSATEP00000005234.2"/>
    <property type="gene ID" value="ENSATEG00000003698.2"/>
</dbReference>
<dbReference type="GO" id="GO:0002218">
    <property type="term" value="P:activation of innate immune response"/>
    <property type="evidence" value="ECO:0007669"/>
    <property type="project" value="InterPro"/>
</dbReference>
<feature type="signal peptide" evidence="1">
    <location>
        <begin position="1"/>
        <end position="17"/>
    </location>
</feature>
<dbReference type="Pfam" id="PF23058">
    <property type="entry name" value="RBD_ZCCHC3_2nd"/>
    <property type="match status" value="1"/>
</dbReference>
<gene>
    <name evidence="3" type="primary">RAB7A</name>
</gene>
<dbReference type="InterPro" id="IPR042509">
    <property type="entry name" value="ZCCHC3"/>
</dbReference>
<dbReference type="GeneTree" id="ENSGT00530000063983"/>